<gene>
    <name evidence="4" type="ORF">AYBTSS11_LOCUS19195</name>
</gene>
<protein>
    <recommendedName>
        <fullName evidence="3">RING-type domain-containing protein</fullName>
    </recommendedName>
</protein>
<feature type="transmembrane region" description="Helical" evidence="2">
    <location>
        <begin position="6"/>
        <end position="32"/>
    </location>
</feature>
<evidence type="ECO:0000256" key="2">
    <source>
        <dbReference type="SAM" id="Phobius"/>
    </source>
</evidence>
<dbReference type="EMBL" id="OY731403">
    <property type="protein sequence ID" value="CAJ1962333.1"/>
    <property type="molecule type" value="Genomic_DNA"/>
</dbReference>
<dbReference type="PROSITE" id="PS50089">
    <property type="entry name" value="ZF_RING_2"/>
    <property type="match status" value="1"/>
</dbReference>
<keyword evidence="2" id="KW-0472">Membrane</keyword>
<feature type="domain" description="RING-type" evidence="3">
    <location>
        <begin position="114"/>
        <end position="157"/>
    </location>
</feature>
<evidence type="ECO:0000259" key="3">
    <source>
        <dbReference type="PROSITE" id="PS50089"/>
    </source>
</evidence>
<evidence type="ECO:0000313" key="5">
    <source>
        <dbReference type="Proteomes" id="UP001189624"/>
    </source>
</evidence>
<keyword evidence="1" id="KW-0863">Zinc-finger</keyword>
<sequence>MCEGVVYAASLAIFCLLVILLWVLCWIAWLLYARHAQTAPTTPIQDIESAQQPGSGPARANVALQIAATRGRRTLWRETLMYFAPKAEISRLAVRALPPAAPFQEDEASTQSECPICLEDFINQELVQPFGVCLHLFHAPCINSWLLQANTTCPVCRKELTINP</sequence>
<dbReference type="SUPFAM" id="SSF57850">
    <property type="entry name" value="RING/U-box"/>
    <property type="match status" value="1"/>
</dbReference>
<dbReference type="InterPro" id="IPR001841">
    <property type="entry name" value="Znf_RING"/>
</dbReference>
<dbReference type="Gramene" id="rna-AYBTSS11_LOCUS19195">
    <property type="protein sequence ID" value="CAJ1962333.1"/>
    <property type="gene ID" value="gene-AYBTSS11_LOCUS19195"/>
</dbReference>
<keyword evidence="1" id="KW-0479">Metal-binding</keyword>
<accession>A0AA86TDA6</accession>
<keyword evidence="2" id="KW-1133">Transmembrane helix</keyword>
<evidence type="ECO:0000256" key="1">
    <source>
        <dbReference type="PROSITE-ProRule" id="PRU00175"/>
    </source>
</evidence>
<evidence type="ECO:0000313" key="4">
    <source>
        <dbReference type="EMBL" id="CAJ1962333.1"/>
    </source>
</evidence>
<dbReference type="AlphaFoldDB" id="A0AA86TDA6"/>
<dbReference type="GO" id="GO:0008270">
    <property type="term" value="F:zinc ion binding"/>
    <property type="evidence" value="ECO:0007669"/>
    <property type="project" value="UniProtKB-KW"/>
</dbReference>
<dbReference type="Proteomes" id="UP001189624">
    <property type="component" value="Chromosome 6"/>
</dbReference>
<dbReference type="PANTHER" id="PTHR45676">
    <property type="entry name" value="RING-H2 FINGER PROTEIN ATL51-RELATED"/>
    <property type="match status" value="1"/>
</dbReference>
<dbReference type="PANTHER" id="PTHR45676:SF41">
    <property type="entry name" value="RING-H2 FINGER PROTEIN ATL66"/>
    <property type="match status" value="1"/>
</dbReference>
<keyword evidence="2" id="KW-0812">Transmembrane</keyword>
<name>A0AA86TDA6_9FABA</name>
<proteinExistence type="predicted"/>
<reference evidence="4" key="1">
    <citation type="submission" date="2023-10" db="EMBL/GenBank/DDBJ databases">
        <authorList>
            <person name="Domelevo Entfellner J.-B."/>
        </authorList>
    </citation>
    <scope>NUCLEOTIDE SEQUENCE</scope>
</reference>
<keyword evidence="1" id="KW-0862">Zinc</keyword>
<dbReference type="InterPro" id="IPR013083">
    <property type="entry name" value="Znf_RING/FYVE/PHD"/>
</dbReference>
<organism evidence="4 5">
    <name type="scientific">Sphenostylis stenocarpa</name>
    <dbReference type="NCBI Taxonomy" id="92480"/>
    <lineage>
        <taxon>Eukaryota</taxon>
        <taxon>Viridiplantae</taxon>
        <taxon>Streptophyta</taxon>
        <taxon>Embryophyta</taxon>
        <taxon>Tracheophyta</taxon>
        <taxon>Spermatophyta</taxon>
        <taxon>Magnoliopsida</taxon>
        <taxon>eudicotyledons</taxon>
        <taxon>Gunneridae</taxon>
        <taxon>Pentapetalae</taxon>
        <taxon>rosids</taxon>
        <taxon>fabids</taxon>
        <taxon>Fabales</taxon>
        <taxon>Fabaceae</taxon>
        <taxon>Papilionoideae</taxon>
        <taxon>50 kb inversion clade</taxon>
        <taxon>NPAAA clade</taxon>
        <taxon>indigoferoid/millettioid clade</taxon>
        <taxon>Phaseoleae</taxon>
        <taxon>Sphenostylis</taxon>
    </lineage>
</organism>
<dbReference type="Gene3D" id="3.30.40.10">
    <property type="entry name" value="Zinc/RING finger domain, C3HC4 (zinc finger)"/>
    <property type="match status" value="1"/>
</dbReference>
<dbReference type="SMART" id="SM00184">
    <property type="entry name" value="RING"/>
    <property type="match status" value="1"/>
</dbReference>
<dbReference type="Pfam" id="PF13639">
    <property type="entry name" value="zf-RING_2"/>
    <property type="match status" value="1"/>
</dbReference>
<keyword evidence="5" id="KW-1185">Reference proteome</keyword>